<evidence type="ECO:0000256" key="9">
    <source>
        <dbReference type="SAM" id="MobiDB-lite"/>
    </source>
</evidence>
<evidence type="ECO:0000256" key="6">
    <source>
        <dbReference type="ARBA" id="ARBA00022840"/>
    </source>
</evidence>
<keyword evidence="7 10" id="KW-1133">Transmembrane helix</keyword>
<dbReference type="InterPro" id="IPR005702">
    <property type="entry name" value="Wzc-like_C"/>
</dbReference>
<protein>
    <submittedName>
        <fullName evidence="12">Polysaccharide biosynthesis tyrosine autokinase</fullName>
        <ecNumber evidence="12">2.7.10.2</ecNumber>
    </submittedName>
</protein>
<keyword evidence="12" id="KW-0808">Transferase</keyword>
<evidence type="ECO:0000256" key="4">
    <source>
        <dbReference type="ARBA" id="ARBA00022692"/>
    </source>
</evidence>
<dbReference type="Pfam" id="PF02706">
    <property type="entry name" value="Wzz"/>
    <property type="match status" value="1"/>
</dbReference>
<name>A0A7Y2LZ74_9MICO</name>
<dbReference type="InterPro" id="IPR027417">
    <property type="entry name" value="P-loop_NTPase"/>
</dbReference>
<keyword evidence="8 10" id="KW-0472">Membrane</keyword>
<feature type="domain" description="Polysaccharide chain length determinant N-terminal" evidence="11">
    <location>
        <begin position="3"/>
        <end position="56"/>
    </location>
</feature>
<feature type="transmembrane region" description="Helical" evidence="10">
    <location>
        <begin position="220"/>
        <end position="242"/>
    </location>
</feature>
<evidence type="ECO:0000256" key="1">
    <source>
        <dbReference type="ARBA" id="ARBA00004651"/>
    </source>
</evidence>
<evidence type="ECO:0000256" key="2">
    <source>
        <dbReference type="ARBA" id="ARBA00006683"/>
    </source>
</evidence>
<dbReference type="PANTHER" id="PTHR32309">
    <property type="entry name" value="TYROSINE-PROTEIN KINASE"/>
    <property type="match status" value="1"/>
</dbReference>
<dbReference type="AlphaFoldDB" id="A0A7Y2LZ74"/>
<dbReference type="SUPFAM" id="SSF52540">
    <property type="entry name" value="P-loop containing nucleoside triphosphate hydrolases"/>
    <property type="match status" value="1"/>
</dbReference>
<evidence type="ECO:0000259" key="11">
    <source>
        <dbReference type="Pfam" id="PF02706"/>
    </source>
</evidence>
<evidence type="ECO:0000256" key="8">
    <source>
        <dbReference type="ARBA" id="ARBA00023136"/>
    </source>
</evidence>
<accession>A0A7Y2LZ74</accession>
<comment type="subcellular location">
    <subcellularLocation>
        <location evidence="1">Cell membrane</location>
        <topology evidence="1">Multi-pass membrane protein</topology>
    </subcellularLocation>
</comment>
<dbReference type="GO" id="GO:0004715">
    <property type="term" value="F:non-membrane spanning protein tyrosine kinase activity"/>
    <property type="evidence" value="ECO:0007669"/>
    <property type="project" value="UniProtKB-EC"/>
</dbReference>
<comment type="similarity">
    <text evidence="2">Belongs to the CpsC/CapA family.</text>
</comment>
<dbReference type="GO" id="GO:0005886">
    <property type="term" value="C:plasma membrane"/>
    <property type="evidence" value="ECO:0007669"/>
    <property type="project" value="UniProtKB-SubCell"/>
</dbReference>
<evidence type="ECO:0000256" key="10">
    <source>
        <dbReference type="SAM" id="Phobius"/>
    </source>
</evidence>
<keyword evidence="4 10" id="KW-0812">Transmembrane</keyword>
<comment type="caution">
    <text evidence="12">The sequence shown here is derived from an EMBL/GenBank/DDBJ whole genome shotgun (WGS) entry which is preliminary data.</text>
</comment>
<evidence type="ECO:0000256" key="5">
    <source>
        <dbReference type="ARBA" id="ARBA00022741"/>
    </source>
</evidence>
<feature type="compositionally biased region" description="Acidic residues" evidence="9">
    <location>
        <begin position="536"/>
        <end position="547"/>
    </location>
</feature>
<dbReference type="PANTHER" id="PTHR32309:SF13">
    <property type="entry name" value="FERRIC ENTEROBACTIN TRANSPORT PROTEIN FEPE"/>
    <property type="match status" value="1"/>
</dbReference>
<keyword evidence="5" id="KW-0547">Nucleotide-binding</keyword>
<keyword evidence="3" id="KW-1003">Cell membrane</keyword>
<dbReference type="Gene3D" id="3.40.50.300">
    <property type="entry name" value="P-loop containing nucleotide triphosphate hydrolases"/>
    <property type="match status" value="1"/>
</dbReference>
<keyword evidence="12" id="KW-0418">Kinase</keyword>
<evidence type="ECO:0000313" key="13">
    <source>
        <dbReference type="Proteomes" id="UP000543598"/>
    </source>
</evidence>
<keyword evidence="13" id="KW-1185">Reference proteome</keyword>
<evidence type="ECO:0000256" key="3">
    <source>
        <dbReference type="ARBA" id="ARBA00022475"/>
    </source>
</evidence>
<dbReference type="Proteomes" id="UP000543598">
    <property type="component" value="Unassembled WGS sequence"/>
</dbReference>
<proteinExistence type="inferred from homology"/>
<feature type="compositionally biased region" description="Basic and acidic residues" evidence="9">
    <location>
        <begin position="553"/>
        <end position="563"/>
    </location>
</feature>
<dbReference type="EC" id="2.7.10.2" evidence="12"/>
<feature type="transmembrane region" description="Helical" evidence="10">
    <location>
        <begin position="15"/>
        <end position="33"/>
    </location>
</feature>
<dbReference type="GO" id="GO:0005524">
    <property type="term" value="F:ATP binding"/>
    <property type="evidence" value="ECO:0007669"/>
    <property type="project" value="UniProtKB-KW"/>
</dbReference>
<sequence length="577" mass="61475">MTFREILNVLWQRRWAILLVVVLAVLAAGLYVVRQTPVYQASTTLKLNAAAASGMMEQYFGSIPVDFDTESIGSPEVLKAAAEIVGETPATALYGTTTWRVVEGARTDRIIITVTGPSPGVANDRANAVADAYITYINNQVAAGLVALQGQQADKAAQAADLQRQVTANPDDSIASSSLARALSSLGTLSTQVEAITLAGSPLTVQTPADPGSRVGNPPALVLAVAFAVGLMAGIGMALIWVQFDTRVRDEREFESLVDVPLIAQLPWDPKLTKRDDRLPVLARARTPLNEGIRSMRTSLQVLARTSGSIFVITSVEPNDGKTFVSANLAATWARSGKRIVLIGGDLRRPELPTYFGGAAEGPGLAELLQKARDSHEPISGEDVEQLLSDTDIAGLKILPAGSEPPDPADLLASDSLSLVLDLVRARADVIIVDSPPSYALTDAALLAKHATGAVVLASLGRTRRDRFVDTVDDLVANDVAVVGVVANRSRKRVPKSYDRYYSSTRDMPHERRSSGRVRLDLRPSAGKPAVPKDLDDFETADDEVILDEPIATDEHTTEEHADSPMSAAKGNARSGG</sequence>
<dbReference type="InterPro" id="IPR003856">
    <property type="entry name" value="LPS_length_determ_N"/>
</dbReference>
<dbReference type="RefSeq" id="WP_167037720.1">
    <property type="nucleotide sequence ID" value="NZ_BAAANA010000001.1"/>
</dbReference>
<dbReference type="NCBIfam" id="TIGR01007">
    <property type="entry name" value="eps_fam"/>
    <property type="match status" value="1"/>
</dbReference>
<dbReference type="EMBL" id="JABEMB010000004">
    <property type="protein sequence ID" value="NNH03257.1"/>
    <property type="molecule type" value="Genomic_DNA"/>
</dbReference>
<reference evidence="12 13" key="1">
    <citation type="submission" date="2020-05" db="EMBL/GenBank/DDBJ databases">
        <title>MicrobeNet Type strains.</title>
        <authorList>
            <person name="Nicholson A.C."/>
        </authorList>
    </citation>
    <scope>NUCLEOTIDE SEQUENCE [LARGE SCALE GENOMIC DNA]</scope>
    <source>
        <strain evidence="12 13">JCM 14282</strain>
    </source>
</reference>
<dbReference type="InterPro" id="IPR050445">
    <property type="entry name" value="Bact_polysacc_biosynth/exp"/>
</dbReference>
<keyword evidence="6" id="KW-0067">ATP-binding</keyword>
<gene>
    <name evidence="12" type="ORF">HLA99_05275</name>
</gene>
<dbReference type="CDD" id="cd05387">
    <property type="entry name" value="BY-kinase"/>
    <property type="match status" value="1"/>
</dbReference>
<evidence type="ECO:0000256" key="7">
    <source>
        <dbReference type="ARBA" id="ARBA00022989"/>
    </source>
</evidence>
<feature type="region of interest" description="Disordered" evidence="9">
    <location>
        <begin position="522"/>
        <end position="577"/>
    </location>
</feature>
<organism evidence="12 13">
    <name type="scientific">Microbacterium ulmi</name>
    <dbReference type="NCBI Taxonomy" id="179095"/>
    <lineage>
        <taxon>Bacteria</taxon>
        <taxon>Bacillati</taxon>
        <taxon>Actinomycetota</taxon>
        <taxon>Actinomycetes</taxon>
        <taxon>Micrococcales</taxon>
        <taxon>Microbacteriaceae</taxon>
        <taxon>Microbacterium</taxon>
    </lineage>
</organism>
<evidence type="ECO:0000313" key="12">
    <source>
        <dbReference type="EMBL" id="NNH03257.1"/>
    </source>
</evidence>